<dbReference type="GO" id="GO:0031267">
    <property type="term" value="F:small GTPase binding"/>
    <property type="evidence" value="ECO:0007669"/>
    <property type="project" value="TreeGrafter"/>
</dbReference>
<dbReference type="GO" id="GO:0005773">
    <property type="term" value="C:vacuole"/>
    <property type="evidence" value="ECO:0007669"/>
    <property type="project" value="UniProtKB-ARBA"/>
</dbReference>
<dbReference type="InParanoid" id="D3AXJ7"/>
<dbReference type="STRING" id="670386.D3AXJ7"/>
<dbReference type="InterPro" id="IPR050302">
    <property type="entry name" value="Rab_GAP_TBC_domain"/>
</dbReference>
<dbReference type="Proteomes" id="UP000001396">
    <property type="component" value="Unassembled WGS sequence"/>
</dbReference>
<name>D3AXJ7_HETP5</name>
<dbReference type="GO" id="GO:0031410">
    <property type="term" value="C:cytoplasmic vesicle"/>
    <property type="evidence" value="ECO:0007669"/>
    <property type="project" value="UniProtKB-ARBA"/>
</dbReference>
<gene>
    <name evidence="3" type="ORF">PPL_00828</name>
</gene>
<dbReference type="PANTHER" id="PTHR47219">
    <property type="entry name" value="RAB GTPASE-ACTIVATING PROTEIN 1-LIKE"/>
    <property type="match status" value="1"/>
</dbReference>
<dbReference type="GeneID" id="31356359"/>
<feature type="region of interest" description="Disordered" evidence="1">
    <location>
        <begin position="426"/>
        <end position="479"/>
    </location>
</feature>
<feature type="compositionally biased region" description="Low complexity" evidence="1">
    <location>
        <begin position="428"/>
        <end position="440"/>
    </location>
</feature>
<evidence type="ECO:0000259" key="2">
    <source>
        <dbReference type="PROSITE" id="PS50086"/>
    </source>
</evidence>
<dbReference type="GO" id="GO:0005096">
    <property type="term" value="F:GTPase activator activity"/>
    <property type="evidence" value="ECO:0007669"/>
    <property type="project" value="TreeGrafter"/>
</dbReference>
<dbReference type="RefSeq" id="XP_020438371.1">
    <property type="nucleotide sequence ID" value="XM_020571848.1"/>
</dbReference>
<dbReference type="InterPro" id="IPR035969">
    <property type="entry name" value="Rab-GAP_TBC_sf"/>
</dbReference>
<feature type="compositionally biased region" description="Polar residues" evidence="1">
    <location>
        <begin position="449"/>
        <end position="460"/>
    </location>
</feature>
<protein>
    <submittedName>
        <fullName evidence="3">RabGAP/TBC domain-containing protein</fullName>
    </submittedName>
</protein>
<dbReference type="FunFam" id="1.10.472.80:FF:000006">
    <property type="entry name" value="TBC1 domain family member 14"/>
    <property type="match status" value="1"/>
</dbReference>
<dbReference type="SUPFAM" id="SSF47923">
    <property type="entry name" value="Ypt/Rab-GAP domain of gyp1p"/>
    <property type="match status" value="2"/>
</dbReference>
<dbReference type="Gene3D" id="1.10.10.750">
    <property type="entry name" value="Ypt/Rab-GAP domain of gyp1p, domain 1"/>
    <property type="match status" value="1"/>
</dbReference>
<proteinExistence type="predicted"/>
<dbReference type="GO" id="GO:0016192">
    <property type="term" value="P:vesicle-mediated transport"/>
    <property type="evidence" value="ECO:0007669"/>
    <property type="project" value="UniProtKB-ARBA"/>
</dbReference>
<dbReference type="PANTHER" id="PTHR47219:SF9">
    <property type="entry name" value="GTPASE ACTIVATING PROTEIN AND CENTROSOME-ASSOCIATED, ISOFORM B"/>
    <property type="match status" value="1"/>
</dbReference>
<evidence type="ECO:0000313" key="4">
    <source>
        <dbReference type="Proteomes" id="UP000001396"/>
    </source>
</evidence>
<comment type="caution">
    <text evidence="3">The sequence shown here is derived from an EMBL/GenBank/DDBJ whole genome shotgun (WGS) entry which is preliminary data.</text>
</comment>
<reference evidence="3 4" key="1">
    <citation type="journal article" date="2011" name="Genome Res.">
        <title>Phylogeny-wide analysis of social amoeba genomes highlights ancient origins for complex intercellular communication.</title>
        <authorList>
            <person name="Heidel A.J."/>
            <person name="Lawal H.M."/>
            <person name="Felder M."/>
            <person name="Schilde C."/>
            <person name="Helps N.R."/>
            <person name="Tunggal B."/>
            <person name="Rivero F."/>
            <person name="John U."/>
            <person name="Schleicher M."/>
            <person name="Eichinger L."/>
            <person name="Platzer M."/>
            <person name="Noegel A.A."/>
            <person name="Schaap P."/>
            <person name="Gloeckner G."/>
        </authorList>
    </citation>
    <scope>NUCLEOTIDE SEQUENCE [LARGE SCALE GENOMIC DNA]</scope>
    <source>
        <strain evidence="4">ATCC 26659 / Pp 5 / PN500</strain>
    </source>
</reference>
<dbReference type="InterPro" id="IPR000195">
    <property type="entry name" value="Rab-GAP-TBC_dom"/>
</dbReference>
<keyword evidence="4" id="KW-1185">Reference proteome</keyword>
<dbReference type="Gene3D" id="1.10.8.270">
    <property type="entry name" value="putative rabgap domain of human tbc1 domain family member 14 like domains"/>
    <property type="match status" value="1"/>
</dbReference>
<evidence type="ECO:0000313" key="3">
    <source>
        <dbReference type="EMBL" id="EFA86266.1"/>
    </source>
</evidence>
<feature type="domain" description="Rab-GAP TBC" evidence="2">
    <location>
        <begin position="105"/>
        <end position="348"/>
    </location>
</feature>
<evidence type="ECO:0000256" key="1">
    <source>
        <dbReference type="SAM" id="MobiDB-lite"/>
    </source>
</evidence>
<dbReference type="EMBL" id="ADBJ01000003">
    <property type="protein sequence ID" value="EFA86266.1"/>
    <property type="molecule type" value="Genomic_DNA"/>
</dbReference>
<dbReference type="Gene3D" id="1.10.472.80">
    <property type="entry name" value="Ypt/Rab-GAP domain of gyp1p, domain 3"/>
    <property type="match status" value="1"/>
</dbReference>
<dbReference type="PROSITE" id="PS50086">
    <property type="entry name" value="TBC_RABGAP"/>
    <property type="match status" value="1"/>
</dbReference>
<dbReference type="SMART" id="SM00164">
    <property type="entry name" value="TBC"/>
    <property type="match status" value="1"/>
</dbReference>
<accession>D3AXJ7</accession>
<organism evidence="3 4">
    <name type="scientific">Heterostelium pallidum (strain ATCC 26659 / Pp 5 / PN500)</name>
    <name type="common">Cellular slime mold</name>
    <name type="synonym">Polysphondylium pallidum</name>
    <dbReference type="NCBI Taxonomy" id="670386"/>
    <lineage>
        <taxon>Eukaryota</taxon>
        <taxon>Amoebozoa</taxon>
        <taxon>Evosea</taxon>
        <taxon>Eumycetozoa</taxon>
        <taxon>Dictyostelia</taxon>
        <taxon>Acytosteliales</taxon>
        <taxon>Acytosteliaceae</taxon>
        <taxon>Heterostelium</taxon>
    </lineage>
</organism>
<dbReference type="AlphaFoldDB" id="D3AXJ7"/>
<feature type="compositionally biased region" description="Low complexity" evidence="1">
    <location>
        <begin position="150"/>
        <end position="175"/>
    </location>
</feature>
<sequence>MVQNLKETQLTMDNVLLSIDKLTKLLPENLQQEEAIEFSETLKKSPISTPSFTYSHTPESNLSLKSITNMIQRVSDKKAVWIDDILPKMSTMRHTGKVKELTRRGIDKDIRGLVWQTALDNQLNIEPSLYQSFLEKWGDKIETNISLIDSPPSTNSSTSSSLNSSSIISSSLPSNATQSPPPSPPNGFNTTEEAILYSFSMIDIDLPRTFASFSLLNHESSQFRKQLQRILKGYVNLSPTLGYVQGMSYLAAMLLLHMDEYQSFVCFCNLLNNRFLQSLYQLKMKEVDNYMNAFEMMLQFNMPKLAEHFKELQMLPHHYLIQWWMTVFCQSLPLPVCIRVWDCFIIEGNLFLFVTALGILFHYKKQLEEGSLEFCKNFLANLPNDLDADSLFRSIDNINISYCSQIYKEIERVLADDMELQSIEQEPNNFNSNSTNNNSNYHSFDLRHTTNSPNNQSPEVLSSYDYEEEEEYSQHSDNINDQLRFSANSIVNLSPRNH</sequence>
<feature type="region of interest" description="Disordered" evidence="1">
    <location>
        <begin position="148"/>
        <end position="187"/>
    </location>
</feature>
<dbReference type="Pfam" id="PF00566">
    <property type="entry name" value="RabGAP-TBC"/>
    <property type="match status" value="1"/>
</dbReference>